<evidence type="ECO:0000313" key="2">
    <source>
        <dbReference type="EMBL" id="PHH70589.1"/>
    </source>
</evidence>
<dbReference type="AlphaFoldDB" id="A0A2C5XFI9"/>
<name>A0A2C5XFI9_9HYPO</name>
<dbReference type="OrthoDB" id="4865725at2759"/>
<comment type="caution">
    <text evidence="2">The sequence shown here is derived from an EMBL/GenBank/DDBJ whole genome shotgun (WGS) entry which is preliminary data.</text>
</comment>
<evidence type="ECO:0000256" key="1">
    <source>
        <dbReference type="SAM" id="SignalP"/>
    </source>
</evidence>
<gene>
    <name evidence="2" type="ORF">CDD82_7032</name>
</gene>
<dbReference type="Proteomes" id="UP000224854">
    <property type="component" value="Unassembled WGS sequence"/>
</dbReference>
<keyword evidence="1" id="KW-0732">Signal</keyword>
<keyword evidence="3" id="KW-1185">Reference proteome</keyword>
<feature type="signal peptide" evidence="1">
    <location>
        <begin position="1"/>
        <end position="17"/>
    </location>
</feature>
<reference evidence="2 3" key="1">
    <citation type="submission" date="2017-06" db="EMBL/GenBank/DDBJ databases">
        <title>Ant-infecting Ophiocordyceps genomes reveal a high diversity of potential behavioral manipulation genes and a possible major role for enterotoxins.</title>
        <authorList>
            <person name="De Bekker C."/>
            <person name="Evans H.C."/>
            <person name="Brachmann A."/>
            <person name="Hughes D.P."/>
        </authorList>
    </citation>
    <scope>NUCLEOTIDE SEQUENCE [LARGE SCALE GENOMIC DNA]</scope>
    <source>
        <strain evidence="2 3">1348a</strain>
    </source>
</reference>
<dbReference type="EMBL" id="NJEU01000780">
    <property type="protein sequence ID" value="PHH70589.1"/>
    <property type="molecule type" value="Genomic_DNA"/>
</dbReference>
<proteinExistence type="predicted"/>
<evidence type="ECO:0000313" key="3">
    <source>
        <dbReference type="Proteomes" id="UP000224854"/>
    </source>
</evidence>
<organism evidence="2 3">
    <name type="scientific">Ophiocordyceps australis</name>
    <dbReference type="NCBI Taxonomy" id="1399860"/>
    <lineage>
        <taxon>Eukaryota</taxon>
        <taxon>Fungi</taxon>
        <taxon>Dikarya</taxon>
        <taxon>Ascomycota</taxon>
        <taxon>Pezizomycotina</taxon>
        <taxon>Sordariomycetes</taxon>
        <taxon>Hypocreomycetidae</taxon>
        <taxon>Hypocreales</taxon>
        <taxon>Ophiocordycipitaceae</taxon>
        <taxon>Ophiocordyceps</taxon>
    </lineage>
</organism>
<protein>
    <recommendedName>
        <fullName evidence="4">Heterokaryon incompatibility domain-containing protein</fullName>
    </recommendedName>
</protein>
<accession>A0A2C5XFI9</accession>
<evidence type="ECO:0008006" key="4">
    <source>
        <dbReference type="Google" id="ProtNLM"/>
    </source>
</evidence>
<sequence length="677" mass="77049">MMKRLILASLASSLAGAFPSVFECARNPCYDDILHMTGNIENLVAQCSGPDGSMRPGVTTKLVADKFVRANPSCGISVNHVRYYREEDFRPICNCLLQASIPRHCDSNRCWRDLYQGANESVLTLRNECATYDYGDISFQWTSFLRPPQCGTKLHNMLVLHEHEWRPVCSCITSDYDAVYPATQKVMRQDSFGQHIIDVFLHVVYYDKGEIEGEFRHIISDVTAEGIIFIIKSIDLTIDGTWAVGRENEAMRKALHKGDNRDLNFYMIDDVPYDNTDRIAPLTGLNSMYCTPPPFSTAWGSERLGDPIIDGCIIGTGVYKADMADVFQRWLGTCDFKLGQCPRIGVWETVRRIHQRLAEHRYVPFPRGAVSPYSYIQGEVSRKRHCEHIDCFDDIRAAIHLKGGNVTEHCYSGLFNSSNNLRIPRTEFPPYYMNSCGQWTYQKYYLEAFRYHRVCQCLLQKRRARWDFTQDVLLGHDAPIVVDIFAHYIASNSRSSMALKYMDFPSIEYDMEILSHFFSATKLLFRLKTVDLTINAAWAEGNQSARMRQALYTGGQRDLNLYFIERPNLQDFEVKNKTISVFCSFPFSAWWALLSGADPEHDGCLIANGASIGTLAASIQHWLGVQIAVPKSCSDKRCGPRFEADDINMINTAAALNRVVPHESPQSRLRLYQALDV</sequence>
<feature type="chain" id="PRO_5012338214" description="Heterokaryon incompatibility domain-containing protein" evidence="1">
    <location>
        <begin position="18"/>
        <end position="677"/>
    </location>
</feature>